<dbReference type="EMBL" id="LFWA01000015">
    <property type="protein sequence ID" value="KTW27163.1"/>
    <property type="molecule type" value="Genomic_DNA"/>
</dbReference>
<feature type="compositionally biased region" description="Basic and acidic residues" evidence="1">
    <location>
        <begin position="127"/>
        <end position="137"/>
    </location>
</feature>
<evidence type="ECO:0000313" key="3">
    <source>
        <dbReference type="Proteomes" id="UP000053447"/>
    </source>
</evidence>
<dbReference type="STRING" id="1408657.A0A0W4ZFM3"/>
<dbReference type="OrthoDB" id="10056949at2759"/>
<accession>A0A0W4ZFM3</accession>
<dbReference type="VEuPathDB" id="FungiDB:T551_03157"/>
<dbReference type="GeneID" id="28941675"/>
<feature type="region of interest" description="Disordered" evidence="1">
    <location>
        <begin position="115"/>
        <end position="177"/>
    </location>
</feature>
<protein>
    <submittedName>
        <fullName evidence="2">Protein sak1</fullName>
    </submittedName>
</protein>
<dbReference type="Proteomes" id="UP000053447">
    <property type="component" value="Unassembled WGS sequence"/>
</dbReference>
<evidence type="ECO:0000313" key="2">
    <source>
        <dbReference type="EMBL" id="KTW27163.1"/>
    </source>
</evidence>
<name>A0A0W4ZFM3_PNEJ7</name>
<comment type="caution">
    <text evidence="2">The sequence shown here is derived from an EMBL/GenBank/DDBJ whole genome shotgun (WGS) entry which is preliminary data.</text>
</comment>
<reference evidence="3" key="1">
    <citation type="journal article" date="2016" name="Nat. Commun.">
        <title>Genome analysis of three Pneumocystis species reveals adaptation mechanisms to life exclusively in mammalian hosts.</title>
        <authorList>
            <person name="Ma L."/>
            <person name="Chen Z."/>
            <person name="Huang D.W."/>
            <person name="Kutty G."/>
            <person name="Ishihara M."/>
            <person name="Wang H."/>
            <person name="Abouelleil A."/>
            <person name="Bishop L."/>
            <person name="Davey E."/>
            <person name="Deng R."/>
            <person name="Deng X."/>
            <person name="Fan L."/>
            <person name="Fantoni G."/>
            <person name="Fitzgerald M."/>
            <person name="Gogineni E."/>
            <person name="Goldberg J.M."/>
            <person name="Handley G."/>
            <person name="Hu X."/>
            <person name="Huber C."/>
            <person name="Jiao X."/>
            <person name="Jones K."/>
            <person name="Levin J.Z."/>
            <person name="Liu Y."/>
            <person name="Macdonald P."/>
            <person name="Melnikov A."/>
            <person name="Raley C."/>
            <person name="Sassi M."/>
            <person name="Sherman B.T."/>
            <person name="Song X."/>
            <person name="Sykes S."/>
            <person name="Tran B."/>
            <person name="Walsh L."/>
            <person name="Xia Y."/>
            <person name="Yang J."/>
            <person name="Young S."/>
            <person name="Zeng Q."/>
            <person name="Zheng X."/>
            <person name="Stephens R."/>
            <person name="Nusbaum C."/>
            <person name="Birren B.W."/>
            <person name="Azadi P."/>
            <person name="Lempicki R.A."/>
            <person name="Cuomo C.A."/>
            <person name="Kovacs J.A."/>
        </authorList>
    </citation>
    <scope>NUCLEOTIDE SEQUENCE [LARGE SCALE GENOMIC DNA]</scope>
    <source>
        <strain evidence="3">RU7</strain>
    </source>
</reference>
<proteinExistence type="predicted"/>
<evidence type="ECO:0000256" key="1">
    <source>
        <dbReference type="SAM" id="MobiDB-lite"/>
    </source>
</evidence>
<sequence>MMRYGFAEDPFAERAVETDADHQELRRVTLENLSLSMEELARKVREEECGAQGEKYRQVFGISWLMRHSAQPCILRQAGTYGVSRHQDATPGRTWAIQIPLLWDEAARGEPWAARWRGRVPQGARAAAREGVQEGDARGGSQGSRRRPAPAVRDGAGGSEDREGGRGGGGQHAGRGAEPMGRVLFIAAGAVPKRLAETVSTVCRDGRDGDSTGDHGCRGGVVWGVVGRSVLDRRVDVLDQRAGWVS</sequence>
<gene>
    <name evidence="2" type="ORF">T551_03157</name>
</gene>
<organism evidence="2 3">
    <name type="scientific">Pneumocystis jirovecii (strain RU7)</name>
    <name type="common">Human pneumocystis pneumonia agent</name>
    <dbReference type="NCBI Taxonomy" id="1408657"/>
    <lineage>
        <taxon>Eukaryota</taxon>
        <taxon>Fungi</taxon>
        <taxon>Dikarya</taxon>
        <taxon>Ascomycota</taxon>
        <taxon>Taphrinomycotina</taxon>
        <taxon>Pneumocystomycetes</taxon>
        <taxon>Pneumocystaceae</taxon>
        <taxon>Pneumocystis</taxon>
    </lineage>
</organism>
<dbReference type="RefSeq" id="XP_018228319.1">
    <property type="nucleotide sequence ID" value="XM_018375420.1"/>
</dbReference>
<keyword evidence="3" id="KW-1185">Reference proteome</keyword>
<dbReference type="AlphaFoldDB" id="A0A0W4ZFM3"/>